<dbReference type="OrthoDB" id="5430750at2759"/>
<feature type="transmembrane region" description="Helical" evidence="1">
    <location>
        <begin position="14"/>
        <end position="36"/>
    </location>
</feature>
<evidence type="ECO:0000313" key="3">
    <source>
        <dbReference type="Proteomes" id="UP000664132"/>
    </source>
</evidence>
<evidence type="ECO:0000256" key="1">
    <source>
        <dbReference type="SAM" id="Phobius"/>
    </source>
</evidence>
<reference evidence="2" key="1">
    <citation type="submission" date="2021-02" db="EMBL/GenBank/DDBJ databases">
        <title>Genome sequence Cadophora malorum strain M34.</title>
        <authorList>
            <person name="Stefanovic E."/>
            <person name="Vu D."/>
            <person name="Scully C."/>
            <person name="Dijksterhuis J."/>
            <person name="Roader J."/>
            <person name="Houbraken J."/>
        </authorList>
    </citation>
    <scope>NUCLEOTIDE SEQUENCE</scope>
    <source>
        <strain evidence="2">M34</strain>
    </source>
</reference>
<dbReference type="EMBL" id="JAFJYH010000206">
    <property type="protein sequence ID" value="KAG4415849.1"/>
    <property type="molecule type" value="Genomic_DNA"/>
</dbReference>
<protein>
    <submittedName>
        <fullName evidence="2">Uncharacterized protein</fullName>
    </submittedName>
</protein>
<gene>
    <name evidence="2" type="ORF">IFR04_011029</name>
</gene>
<keyword evidence="1" id="KW-0472">Membrane</keyword>
<comment type="caution">
    <text evidence="2">The sequence shown here is derived from an EMBL/GenBank/DDBJ whole genome shotgun (WGS) entry which is preliminary data.</text>
</comment>
<evidence type="ECO:0000313" key="2">
    <source>
        <dbReference type="EMBL" id="KAG4415849.1"/>
    </source>
</evidence>
<keyword evidence="1" id="KW-0812">Transmembrane</keyword>
<dbReference type="AlphaFoldDB" id="A0A8H7T642"/>
<accession>A0A8H7T642</accession>
<sequence>MSIVTESHWGPNPLGSLIIIFFVSTLVLARSFDFIIEKWDRLVKITRKKVGLPPNQLYIDSLWNEAEDEMEREKANTDTGFDEEEGSSTLIRRKWPMTFVKNLRARKKGKRRTSIDKNLP</sequence>
<keyword evidence="1" id="KW-1133">Transmembrane helix</keyword>
<dbReference type="Proteomes" id="UP000664132">
    <property type="component" value="Unassembled WGS sequence"/>
</dbReference>
<organism evidence="2 3">
    <name type="scientific">Cadophora malorum</name>
    <dbReference type="NCBI Taxonomy" id="108018"/>
    <lineage>
        <taxon>Eukaryota</taxon>
        <taxon>Fungi</taxon>
        <taxon>Dikarya</taxon>
        <taxon>Ascomycota</taxon>
        <taxon>Pezizomycotina</taxon>
        <taxon>Leotiomycetes</taxon>
        <taxon>Helotiales</taxon>
        <taxon>Ploettnerulaceae</taxon>
        <taxon>Cadophora</taxon>
    </lineage>
</organism>
<proteinExistence type="predicted"/>
<name>A0A8H7T642_9HELO</name>
<keyword evidence="3" id="KW-1185">Reference proteome</keyword>